<dbReference type="InterPro" id="IPR006094">
    <property type="entry name" value="Oxid_FAD_bind_N"/>
</dbReference>
<evidence type="ECO:0000256" key="1">
    <source>
        <dbReference type="ARBA" id="ARBA00001974"/>
    </source>
</evidence>
<evidence type="ECO:0000256" key="3">
    <source>
        <dbReference type="ARBA" id="ARBA00022630"/>
    </source>
</evidence>
<gene>
    <name evidence="7" type="ORF">SAMN05444394_2899</name>
</gene>
<dbReference type="InterPro" id="IPR016169">
    <property type="entry name" value="FAD-bd_PCMH_sub2"/>
</dbReference>
<dbReference type="Proteomes" id="UP000185221">
    <property type="component" value="Unassembled WGS sequence"/>
</dbReference>
<evidence type="ECO:0000259" key="6">
    <source>
        <dbReference type="PROSITE" id="PS51387"/>
    </source>
</evidence>
<dbReference type="PANTHER" id="PTHR42973:SF39">
    <property type="entry name" value="FAD-BINDING PCMH-TYPE DOMAIN-CONTAINING PROTEIN"/>
    <property type="match status" value="1"/>
</dbReference>
<evidence type="ECO:0000256" key="4">
    <source>
        <dbReference type="ARBA" id="ARBA00022827"/>
    </source>
</evidence>
<dbReference type="RefSeq" id="WP_074225692.1">
    <property type="nucleotide sequence ID" value="NZ_FSRC01000002.1"/>
</dbReference>
<dbReference type="PROSITE" id="PS51387">
    <property type="entry name" value="FAD_PCMH"/>
    <property type="match status" value="1"/>
</dbReference>
<dbReference type="InterPro" id="IPR036318">
    <property type="entry name" value="FAD-bd_PCMH-like_sf"/>
</dbReference>
<sequence length="513" mass="58747">MSHRLTPLQEKKAKSLNFLRSKKASKKIPSSYKLSLEKLAKLEEKLHGKVVYPWSKGYNKDRQEFDDLYPTYPKLIVYSLSFTDIRKCLTFAKSENLQVAIRSSGHSLACFSVCDGMVIDLSLMKSIHVDKDQLIADVESGANFGDLYPKIEQYNLHTPTGDCPTVCPSGFMMGGGYSITSRMYGMGCDNVKEVKVMLADGKIVIANEEKNKDLFWAIRGGTGGNFGVLLNTKLKLHPLETIFGVQMRWPIEKDPALAAKVLFTIQESYLKPGKLPQLGIETIISSNDNKEKMVFFCATWIGSEKDFMDALKPLLDISGFSMDSYQGKYSKVNNLVLEGTPDIPEDVMAFSRSTYIDKPLGYNHWYDILKFFYKHAPNQYTMIDMEAYGGNVSLIPEDNCAFIHRNVTMDFFTEAFFNKETHDRGASEKWVNDLFEFMKPLANGRSYQNYPYRGQEDFRTAYWGKYYNQLVQIKKKYDPDNFFWYQQSIGPDLIEDPNQVTLFENCAIEYEAY</sequence>
<comment type="similarity">
    <text evidence="2">Belongs to the oxygen-dependent FAD-linked oxidoreductase family.</text>
</comment>
<organism evidence="7 8">
    <name type="scientific">Algoriphagus halophilus</name>
    <dbReference type="NCBI Taxonomy" id="226505"/>
    <lineage>
        <taxon>Bacteria</taxon>
        <taxon>Pseudomonadati</taxon>
        <taxon>Bacteroidota</taxon>
        <taxon>Cytophagia</taxon>
        <taxon>Cytophagales</taxon>
        <taxon>Cyclobacteriaceae</taxon>
        <taxon>Algoriphagus</taxon>
    </lineage>
</organism>
<feature type="domain" description="FAD-binding PCMH-type" evidence="6">
    <location>
        <begin position="69"/>
        <end position="239"/>
    </location>
</feature>
<evidence type="ECO:0000313" key="7">
    <source>
        <dbReference type="EMBL" id="SIO01419.1"/>
    </source>
</evidence>
<dbReference type="InterPro" id="IPR050416">
    <property type="entry name" value="FAD-linked_Oxidoreductase"/>
</dbReference>
<dbReference type="GO" id="GO:0071949">
    <property type="term" value="F:FAD binding"/>
    <property type="evidence" value="ECO:0007669"/>
    <property type="project" value="InterPro"/>
</dbReference>
<dbReference type="GO" id="GO:0016491">
    <property type="term" value="F:oxidoreductase activity"/>
    <property type="evidence" value="ECO:0007669"/>
    <property type="project" value="UniProtKB-KW"/>
</dbReference>
<dbReference type="Pfam" id="PF08031">
    <property type="entry name" value="BBE"/>
    <property type="match status" value="1"/>
</dbReference>
<dbReference type="InterPro" id="IPR016166">
    <property type="entry name" value="FAD-bd_PCMH"/>
</dbReference>
<keyword evidence="8" id="KW-1185">Reference proteome</keyword>
<dbReference type="Pfam" id="PF01565">
    <property type="entry name" value="FAD_binding_4"/>
    <property type="match status" value="1"/>
</dbReference>
<reference evidence="8" key="1">
    <citation type="submission" date="2016-11" db="EMBL/GenBank/DDBJ databases">
        <authorList>
            <person name="Varghese N."/>
            <person name="Submissions S."/>
        </authorList>
    </citation>
    <scope>NUCLEOTIDE SEQUENCE [LARGE SCALE GENOMIC DNA]</scope>
    <source>
        <strain evidence="8">DSM 15292</strain>
    </source>
</reference>
<evidence type="ECO:0000256" key="2">
    <source>
        <dbReference type="ARBA" id="ARBA00005466"/>
    </source>
</evidence>
<dbReference type="STRING" id="226505.SAMN05444394_2899"/>
<protein>
    <submittedName>
        <fullName evidence="7">FAD/FMN-containing dehydrogenase</fullName>
    </submittedName>
</protein>
<dbReference type="Gene3D" id="3.30.465.10">
    <property type="match status" value="1"/>
</dbReference>
<dbReference type="InterPro" id="IPR012951">
    <property type="entry name" value="BBE"/>
</dbReference>
<keyword evidence="5" id="KW-0560">Oxidoreductase</keyword>
<accession>A0A1N6G1J1</accession>
<proteinExistence type="inferred from homology"/>
<comment type="cofactor">
    <cofactor evidence="1">
        <name>FAD</name>
        <dbReference type="ChEBI" id="CHEBI:57692"/>
    </cofactor>
</comment>
<dbReference type="Gene3D" id="3.40.462.20">
    <property type="match status" value="1"/>
</dbReference>
<dbReference type="PANTHER" id="PTHR42973">
    <property type="entry name" value="BINDING OXIDOREDUCTASE, PUTATIVE (AFU_ORTHOLOGUE AFUA_1G17690)-RELATED"/>
    <property type="match status" value="1"/>
</dbReference>
<dbReference type="SUPFAM" id="SSF56176">
    <property type="entry name" value="FAD-binding/transporter-associated domain-like"/>
    <property type="match status" value="1"/>
</dbReference>
<keyword evidence="3" id="KW-0285">Flavoprotein</keyword>
<dbReference type="OrthoDB" id="545125at2"/>
<evidence type="ECO:0000313" key="8">
    <source>
        <dbReference type="Proteomes" id="UP000185221"/>
    </source>
</evidence>
<evidence type="ECO:0000256" key="5">
    <source>
        <dbReference type="ARBA" id="ARBA00023002"/>
    </source>
</evidence>
<dbReference type="PROSITE" id="PS00862">
    <property type="entry name" value="OX2_COVAL_FAD"/>
    <property type="match status" value="1"/>
</dbReference>
<dbReference type="InterPro" id="IPR006093">
    <property type="entry name" value="Oxy_OxRdtase_FAD_BS"/>
</dbReference>
<dbReference type="EMBL" id="FSRC01000002">
    <property type="protein sequence ID" value="SIO01419.1"/>
    <property type="molecule type" value="Genomic_DNA"/>
</dbReference>
<name>A0A1N6G1J1_9BACT</name>
<dbReference type="AlphaFoldDB" id="A0A1N6G1J1"/>
<keyword evidence="4" id="KW-0274">FAD</keyword>